<name>A0A3G8M469_9HYPH</name>
<dbReference type="Gene3D" id="1.20.120.1630">
    <property type="match status" value="1"/>
</dbReference>
<reference evidence="6 7" key="1">
    <citation type="submission" date="2018-11" db="EMBL/GenBank/DDBJ databases">
        <title>Genome squencing of methanotrophic bacteria isolated from alkaline groundwater in Korea.</title>
        <authorList>
            <person name="Nguyen L.N."/>
        </authorList>
    </citation>
    <scope>NUCLEOTIDE SEQUENCE [LARGE SCALE GENOMIC DNA]</scope>
    <source>
        <strain evidence="6 7">GW6</strain>
    </source>
</reference>
<dbReference type="InterPro" id="IPR052527">
    <property type="entry name" value="Metal_cation-efflux_comp"/>
</dbReference>
<keyword evidence="4 5" id="KW-0472">Membrane</keyword>
<sequence length="220" mass="23356">MSHPLLIRALAVALSIGLYLALAIIGAGGLDAYFANSARTALVVVTLALGVASLFVGGNLSSGLREDRGNRWVIPAFLVIGLLGAYLPAWADREGLWRLDGDAIRWFGVALLAAGGALRLWPVAVLGRRFSGLVAIQPGHELVTTGLYSRIRHPSYLGLLISALGWGLAFNTAVGVLLALLNIPPLVARMNAEERLLSSEFGAAYEAYRARTARLIPGVY</sequence>
<evidence type="ECO:0000256" key="3">
    <source>
        <dbReference type="ARBA" id="ARBA00022989"/>
    </source>
</evidence>
<accession>A0A3G8M469</accession>
<dbReference type="EMBL" id="CP034086">
    <property type="protein sequence ID" value="AZG76517.1"/>
    <property type="molecule type" value="Genomic_DNA"/>
</dbReference>
<dbReference type="PANTHER" id="PTHR43847:SF1">
    <property type="entry name" value="BLL3993 PROTEIN"/>
    <property type="match status" value="1"/>
</dbReference>
<evidence type="ECO:0000256" key="5">
    <source>
        <dbReference type="SAM" id="Phobius"/>
    </source>
</evidence>
<evidence type="ECO:0000256" key="1">
    <source>
        <dbReference type="ARBA" id="ARBA00004141"/>
    </source>
</evidence>
<keyword evidence="6" id="KW-0489">Methyltransferase</keyword>
<evidence type="ECO:0000313" key="7">
    <source>
        <dbReference type="Proteomes" id="UP000273982"/>
    </source>
</evidence>
<feature type="transmembrane region" description="Helical" evidence="5">
    <location>
        <begin position="12"/>
        <end position="35"/>
    </location>
</feature>
<dbReference type="Pfam" id="PF04140">
    <property type="entry name" value="ICMT"/>
    <property type="match status" value="1"/>
</dbReference>
<gene>
    <name evidence="6" type="ORF">EHO51_07115</name>
</gene>
<dbReference type="PANTHER" id="PTHR43847">
    <property type="entry name" value="BLL3993 PROTEIN"/>
    <property type="match status" value="1"/>
</dbReference>
<proteinExistence type="predicted"/>
<feature type="transmembrane region" description="Helical" evidence="5">
    <location>
        <begin position="72"/>
        <end position="91"/>
    </location>
</feature>
<dbReference type="InterPro" id="IPR007269">
    <property type="entry name" value="ICMT_MeTrfase"/>
</dbReference>
<dbReference type="KEGG" id="mros:EHO51_07115"/>
<comment type="subcellular location">
    <subcellularLocation>
        <location evidence="1">Membrane</location>
        <topology evidence="1">Multi-pass membrane protein</topology>
    </subcellularLocation>
</comment>
<evidence type="ECO:0000256" key="4">
    <source>
        <dbReference type="ARBA" id="ARBA00023136"/>
    </source>
</evidence>
<keyword evidence="3 5" id="KW-1133">Transmembrane helix</keyword>
<keyword evidence="6" id="KW-0808">Transferase</keyword>
<feature type="transmembrane region" description="Helical" evidence="5">
    <location>
        <begin position="41"/>
        <end position="60"/>
    </location>
</feature>
<protein>
    <submittedName>
        <fullName evidence="6">Isoprenylcysteine carboxylmethyltransferase family protein</fullName>
    </submittedName>
</protein>
<organism evidence="6 7">
    <name type="scientific">Methylocystis rosea</name>
    <dbReference type="NCBI Taxonomy" id="173366"/>
    <lineage>
        <taxon>Bacteria</taxon>
        <taxon>Pseudomonadati</taxon>
        <taxon>Pseudomonadota</taxon>
        <taxon>Alphaproteobacteria</taxon>
        <taxon>Hyphomicrobiales</taxon>
        <taxon>Methylocystaceae</taxon>
        <taxon>Methylocystis</taxon>
    </lineage>
</organism>
<keyword evidence="2 5" id="KW-0812">Transmembrane</keyword>
<evidence type="ECO:0000313" key="6">
    <source>
        <dbReference type="EMBL" id="AZG76517.1"/>
    </source>
</evidence>
<dbReference type="GO" id="GO:0004671">
    <property type="term" value="F:protein C-terminal S-isoprenylcysteine carboxyl O-methyltransferase activity"/>
    <property type="evidence" value="ECO:0007669"/>
    <property type="project" value="InterPro"/>
</dbReference>
<dbReference type="Proteomes" id="UP000273982">
    <property type="component" value="Chromosome"/>
</dbReference>
<feature type="transmembrane region" description="Helical" evidence="5">
    <location>
        <begin position="103"/>
        <end position="121"/>
    </location>
</feature>
<dbReference type="GO" id="GO:0016020">
    <property type="term" value="C:membrane"/>
    <property type="evidence" value="ECO:0007669"/>
    <property type="project" value="UniProtKB-SubCell"/>
</dbReference>
<dbReference type="RefSeq" id="WP_124738307.1">
    <property type="nucleotide sequence ID" value="NZ_CP034086.1"/>
</dbReference>
<evidence type="ECO:0000256" key="2">
    <source>
        <dbReference type="ARBA" id="ARBA00022692"/>
    </source>
</evidence>
<dbReference type="AlphaFoldDB" id="A0A3G8M469"/>
<dbReference type="GO" id="GO:0032259">
    <property type="term" value="P:methylation"/>
    <property type="evidence" value="ECO:0007669"/>
    <property type="project" value="UniProtKB-KW"/>
</dbReference>
<feature type="transmembrane region" description="Helical" evidence="5">
    <location>
        <begin position="156"/>
        <end position="181"/>
    </location>
</feature>